<accession>A0ABZ2MWE7</accession>
<dbReference type="Proteomes" id="UP001368328">
    <property type="component" value="Chromosome"/>
</dbReference>
<organism evidence="1 2">
    <name type="scientific">Metabacillus rhizosphaerae</name>
    <dbReference type="NCBI Taxonomy" id="3117747"/>
    <lineage>
        <taxon>Bacteria</taxon>
        <taxon>Bacillati</taxon>
        <taxon>Bacillota</taxon>
        <taxon>Bacilli</taxon>
        <taxon>Bacillales</taxon>
        <taxon>Bacillaceae</taxon>
        <taxon>Metabacillus</taxon>
    </lineage>
</organism>
<dbReference type="EMBL" id="CP147403">
    <property type="protein sequence ID" value="WXB89422.1"/>
    <property type="molecule type" value="Genomic_DNA"/>
</dbReference>
<proteinExistence type="predicted"/>
<gene>
    <name evidence="1" type="ORF">WCV66_04070</name>
</gene>
<reference evidence="1 2" key="1">
    <citation type="submission" date="2024-02" db="EMBL/GenBank/DDBJ databases">
        <title>Seven novel Bacillus-like species.</title>
        <authorList>
            <person name="Liu G."/>
        </authorList>
    </citation>
    <scope>NUCLEOTIDE SEQUENCE [LARGE SCALE GENOMIC DNA]</scope>
    <source>
        <strain evidence="1 2">FJAT-53654</strain>
    </source>
</reference>
<evidence type="ECO:0000313" key="1">
    <source>
        <dbReference type="EMBL" id="WXB89422.1"/>
    </source>
</evidence>
<evidence type="ECO:0000313" key="2">
    <source>
        <dbReference type="Proteomes" id="UP001368328"/>
    </source>
</evidence>
<protein>
    <submittedName>
        <fullName evidence="1">Uncharacterized protein</fullName>
    </submittedName>
</protein>
<dbReference type="RefSeq" id="WP_338787958.1">
    <property type="nucleotide sequence ID" value="NZ_CP147403.1"/>
</dbReference>
<keyword evidence="2" id="KW-1185">Reference proteome</keyword>
<name>A0ABZ2MWE7_9BACI</name>
<sequence length="44" mass="5229">MYQHYSPQNALPPGYYMYSNLLPHTMMTTSPAYTIKMEPIFFDH</sequence>